<organism evidence="3 4">
    <name type="scientific">Ladona fulva</name>
    <name type="common">Scarce chaser dragonfly</name>
    <name type="synonym">Libellula fulva</name>
    <dbReference type="NCBI Taxonomy" id="123851"/>
    <lineage>
        <taxon>Eukaryota</taxon>
        <taxon>Metazoa</taxon>
        <taxon>Ecdysozoa</taxon>
        <taxon>Arthropoda</taxon>
        <taxon>Hexapoda</taxon>
        <taxon>Insecta</taxon>
        <taxon>Pterygota</taxon>
        <taxon>Palaeoptera</taxon>
        <taxon>Odonata</taxon>
        <taxon>Epiprocta</taxon>
        <taxon>Anisoptera</taxon>
        <taxon>Libelluloidea</taxon>
        <taxon>Libellulidae</taxon>
        <taxon>Ladona</taxon>
    </lineage>
</organism>
<dbReference type="GO" id="GO:0047496">
    <property type="term" value="P:vesicle transport along microtubule"/>
    <property type="evidence" value="ECO:0007669"/>
    <property type="project" value="TreeGrafter"/>
</dbReference>
<sequence length="408" mass="43596">MRRTGLPHAPPTPLRPPPCIVCPPRPLCRGRPPPLLNSPLHPHSLPPPCTPAGNEVPKHLYGNLQSTFYTLDSAGQSEESDHSGMATDNEDCLYPGKTRDGVPGSPGAKELQAALNRLDRERQPQLTKGEKAIGGYEGKSRVCLFCSPLPQSPAPSSPSQQPTPLLSRRSSVSAATPTFSTAMGLAKMLHERGISASSSDNDQSKGHFTSATVTPCNSPDGSPFSSRSPSPEDANPIATSVCQALPYGCRTPDSIMSTGSSRGSRSSWKMPERLMIMKIREGSQFLDEWSRLATPSLSAALEERPGVKVRGRMTDGVQHHTLLDFEEDDVISESSEDAVGKNAAPIHPGKFFQLLRRSLGGAQKGAGSSGRGARAARRTNRPPIGSLSRSDRKVGALLNLLTQLHLNA</sequence>
<dbReference type="PANTHER" id="PTHR15751">
    <property type="entry name" value="TRAFFICKING KINESIN-BINDING PROTEIN"/>
    <property type="match status" value="1"/>
</dbReference>
<feature type="region of interest" description="Disordered" evidence="1">
    <location>
        <begin position="194"/>
        <end position="236"/>
    </location>
</feature>
<reference evidence="3" key="2">
    <citation type="submission" date="2017-10" db="EMBL/GenBank/DDBJ databases">
        <title>Ladona fulva Genome sequencing and assembly.</title>
        <authorList>
            <person name="Murali S."/>
            <person name="Richards S."/>
            <person name="Bandaranaike D."/>
            <person name="Bellair M."/>
            <person name="Blankenburg K."/>
            <person name="Chao H."/>
            <person name="Dinh H."/>
            <person name="Doddapaneni H."/>
            <person name="Dugan-Rocha S."/>
            <person name="Elkadiri S."/>
            <person name="Gnanaolivu R."/>
            <person name="Hernandez B."/>
            <person name="Skinner E."/>
            <person name="Javaid M."/>
            <person name="Lee S."/>
            <person name="Li M."/>
            <person name="Ming W."/>
            <person name="Munidasa M."/>
            <person name="Muniz J."/>
            <person name="Nguyen L."/>
            <person name="Hughes D."/>
            <person name="Osuji N."/>
            <person name="Pu L.-L."/>
            <person name="Puazo M."/>
            <person name="Qu C."/>
            <person name="Quiroz J."/>
            <person name="Raj R."/>
            <person name="Weissenberger G."/>
            <person name="Xin Y."/>
            <person name="Zou X."/>
            <person name="Han Y."/>
            <person name="Worley K."/>
            <person name="Muzny D."/>
            <person name="Gibbs R."/>
        </authorList>
    </citation>
    <scope>NUCLEOTIDE SEQUENCE</scope>
    <source>
        <strain evidence="3">Sampled in the wild</strain>
    </source>
</reference>
<dbReference type="GO" id="GO:0031410">
    <property type="term" value="C:cytoplasmic vesicle"/>
    <property type="evidence" value="ECO:0007669"/>
    <property type="project" value="TreeGrafter"/>
</dbReference>
<comment type="caution">
    <text evidence="3">The sequence shown here is derived from an EMBL/GenBank/DDBJ whole genome shotgun (WGS) entry which is preliminary data.</text>
</comment>
<dbReference type="InterPro" id="IPR022154">
    <property type="entry name" value="TRAK1/2_C"/>
</dbReference>
<accession>A0A8K0KJZ7</accession>
<dbReference type="OrthoDB" id="10067624at2759"/>
<feature type="region of interest" description="Disordered" evidence="1">
    <location>
        <begin position="362"/>
        <end position="389"/>
    </location>
</feature>
<dbReference type="AlphaFoldDB" id="A0A8K0KJZ7"/>
<evidence type="ECO:0000256" key="1">
    <source>
        <dbReference type="SAM" id="MobiDB-lite"/>
    </source>
</evidence>
<dbReference type="GO" id="GO:0005739">
    <property type="term" value="C:mitochondrion"/>
    <property type="evidence" value="ECO:0007669"/>
    <property type="project" value="TreeGrafter"/>
</dbReference>
<dbReference type="InterPro" id="IPR051946">
    <property type="entry name" value="Intracell_Traff-Reg"/>
</dbReference>
<proteinExistence type="predicted"/>
<evidence type="ECO:0000259" key="2">
    <source>
        <dbReference type="Pfam" id="PF12448"/>
    </source>
</evidence>
<evidence type="ECO:0000313" key="4">
    <source>
        <dbReference type="Proteomes" id="UP000792457"/>
    </source>
</evidence>
<dbReference type="Proteomes" id="UP000792457">
    <property type="component" value="Unassembled WGS sequence"/>
</dbReference>
<name>A0A8K0KJZ7_LADFU</name>
<evidence type="ECO:0000313" key="3">
    <source>
        <dbReference type="EMBL" id="KAG8236275.1"/>
    </source>
</evidence>
<dbReference type="GO" id="GO:0006605">
    <property type="term" value="P:protein targeting"/>
    <property type="evidence" value="ECO:0007669"/>
    <property type="project" value="TreeGrafter"/>
</dbReference>
<gene>
    <name evidence="3" type="ORF">J437_LFUL016498</name>
</gene>
<feature type="compositionally biased region" description="Low complexity" evidence="1">
    <location>
        <begin position="157"/>
        <end position="167"/>
    </location>
</feature>
<keyword evidence="4" id="KW-1185">Reference proteome</keyword>
<dbReference type="EMBL" id="KZ309004">
    <property type="protein sequence ID" value="KAG8236275.1"/>
    <property type="molecule type" value="Genomic_DNA"/>
</dbReference>
<reference evidence="3" key="1">
    <citation type="submission" date="2013-04" db="EMBL/GenBank/DDBJ databases">
        <authorList>
            <person name="Qu J."/>
            <person name="Murali S.C."/>
            <person name="Bandaranaike D."/>
            <person name="Bellair M."/>
            <person name="Blankenburg K."/>
            <person name="Chao H."/>
            <person name="Dinh H."/>
            <person name="Doddapaneni H."/>
            <person name="Downs B."/>
            <person name="Dugan-Rocha S."/>
            <person name="Elkadiri S."/>
            <person name="Gnanaolivu R.D."/>
            <person name="Hernandez B."/>
            <person name="Javaid M."/>
            <person name="Jayaseelan J.C."/>
            <person name="Lee S."/>
            <person name="Li M."/>
            <person name="Ming W."/>
            <person name="Munidasa M."/>
            <person name="Muniz J."/>
            <person name="Nguyen L."/>
            <person name="Ongeri F."/>
            <person name="Osuji N."/>
            <person name="Pu L.-L."/>
            <person name="Puazo M."/>
            <person name="Qu C."/>
            <person name="Quiroz J."/>
            <person name="Raj R."/>
            <person name="Weissenberger G."/>
            <person name="Xin Y."/>
            <person name="Zou X."/>
            <person name="Han Y."/>
            <person name="Richards S."/>
            <person name="Worley K."/>
            <person name="Muzny D."/>
            <person name="Gibbs R."/>
        </authorList>
    </citation>
    <scope>NUCLEOTIDE SEQUENCE</scope>
    <source>
        <strain evidence="3">Sampled in the wild</strain>
    </source>
</reference>
<dbReference type="Pfam" id="PF12448">
    <property type="entry name" value="Milton"/>
    <property type="match status" value="1"/>
</dbReference>
<dbReference type="GO" id="GO:0048311">
    <property type="term" value="P:mitochondrion distribution"/>
    <property type="evidence" value="ECO:0007669"/>
    <property type="project" value="TreeGrafter"/>
</dbReference>
<dbReference type="PANTHER" id="PTHR15751:SF12">
    <property type="entry name" value="TRAFFICKING KINESIN-BINDING PROTEIN MILT"/>
    <property type="match status" value="1"/>
</dbReference>
<protein>
    <recommendedName>
        <fullName evidence="2">Trafficking kinesin-binding protein C-terminal domain-containing protein</fullName>
    </recommendedName>
</protein>
<feature type="region of interest" description="Disordered" evidence="1">
    <location>
        <begin position="151"/>
        <end position="172"/>
    </location>
</feature>
<dbReference type="GO" id="GO:0017022">
    <property type="term" value="F:myosin binding"/>
    <property type="evidence" value="ECO:0007669"/>
    <property type="project" value="TreeGrafter"/>
</dbReference>
<feature type="compositionally biased region" description="Polar residues" evidence="1">
    <location>
        <begin position="195"/>
        <end position="229"/>
    </location>
</feature>
<feature type="domain" description="Trafficking kinesin-binding protein C-terminal" evidence="2">
    <location>
        <begin position="66"/>
        <end position="127"/>
    </location>
</feature>